<dbReference type="Proteomes" id="UP000316252">
    <property type="component" value="Unassembled WGS sequence"/>
</dbReference>
<keyword evidence="3" id="KW-1185">Reference proteome</keyword>
<evidence type="ECO:0000313" key="2">
    <source>
        <dbReference type="EMBL" id="TPW77464.1"/>
    </source>
</evidence>
<keyword evidence="2" id="KW-0031">Aminopeptidase</keyword>
<dbReference type="Pfam" id="PF00557">
    <property type="entry name" value="Peptidase_M24"/>
    <property type="match status" value="1"/>
</dbReference>
<dbReference type="PANTHER" id="PTHR46112:SF3">
    <property type="entry name" value="AMINOPEPTIDASE YPDF"/>
    <property type="match status" value="1"/>
</dbReference>
<dbReference type="PANTHER" id="PTHR46112">
    <property type="entry name" value="AMINOPEPTIDASE"/>
    <property type="match status" value="1"/>
</dbReference>
<dbReference type="InterPro" id="IPR050659">
    <property type="entry name" value="Peptidase_M24B"/>
</dbReference>
<dbReference type="InterPro" id="IPR036005">
    <property type="entry name" value="Creatinase/aminopeptidase-like"/>
</dbReference>
<dbReference type="Gene3D" id="3.90.230.10">
    <property type="entry name" value="Creatinase/methionine aminopeptidase superfamily"/>
    <property type="match status" value="1"/>
</dbReference>
<accession>A0A506XX37</accession>
<sequence>MTDVSAERQPVAIAQRPTIPESEFAARLQRVQRLAESLELDAIVVYGDDRATMGAGHVRWLIDYFPHFEPIAVLVAPGVDPIAVTGPESDSYIESTSRLRGAIAVTEEFVHPDEEYPFTTVEPLASVLDRLLPSTVGAARRVGLAGSEMISPRLLDGLRQQATIVPVDQQYGALRARKSPAELAVIRYAYEIAQEGVLAAVRAISSGEVSERDVGAEIDYALRRWGAEGSGIDTIVAAGPEHTYPILHRTSTRMIRPGDAVILTVAPRYEGYHGAIGRTVHVGDVDTRLRDAREVAIAAQRHTAELLVAGAHAPDVDRAARGVVRDAGYGDYFLYTGIHSIGVMEFEPPILASFDTTTVEEDMVFSVDIPMFHTPWGGLRAENGYHVAPGGAVPLQTVADAIDIA</sequence>
<dbReference type="AlphaFoldDB" id="A0A506XX37"/>
<dbReference type="SUPFAM" id="SSF55920">
    <property type="entry name" value="Creatinase/aminopeptidase"/>
    <property type="match status" value="1"/>
</dbReference>
<evidence type="ECO:0000259" key="1">
    <source>
        <dbReference type="Pfam" id="PF00557"/>
    </source>
</evidence>
<dbReference type="SUPFAM" id="SSF53092">
    <property type="entry name" value="Creatinase/prolidase N-terminal domain"/>
    <property type="match status" value="1"/>
</dbReference>
<organism evidence="2 3">
    <name type="scientific">Schumannella soli</name>
    <dbReference type="NCBI Taxonomy" id="2590779"/>
    <lineage>
        <taxon>Bacteria</taxon>
        <taxon>Bacillati</taxon>
        <taxon>Actinomycetota</taxon>
        <taxon>Actinomycetes</taxon>
        <taxon>Micrococcales</taxon>
        <taxon>Microbacteriaceae</taxon>
        <taxon>Schumannella</taxon>
    </lineage>
</organism>
<proteinExistence type="predicted"/>
<gene>
    <name evidence="2" type="ORF">FJ657_01920</name>
</gene>
<keyword evidence="2" id="KW-0378">Hydrolase</keyword>
<dbReference type="GO" id="GO:0004177">
    <property type="term" value="F:aminopeptidase activity"/>
    <property type="evidence" value="ECO:0007669"/>
    <property type="project" value="UniProtKB-KW"/>
</dbReference>
<comment type="caution">
    <text evidence="2">The sequence shown here is derived from an EMBL/GenBank/DDBJ whole genome shotgun (WGS) entry which is preliminary data.</text>
</comment>
<dbReference type="RefSeq" id="WP_141161992.1">
    <property type="nucleotide sequence ID" value="NZ_VHQG01000001.1"/>
</dbReference>
<dbReference type="Gene3D" id="3.40.350.10">
    <property type="entry name" value="Creatinase/prolidase N-terminal domain"/>
    <property type="match status" value="1"/>
</dbReference>
<dbReference type="EMBL" id="VHQG01000001">
    <property type="protein sequence ID" value="TPW77464.1"/>
    <property type="molecule type" value="Genomic_DNA"/>
</dbReference>
<dbReference type="InterPro" id="IPR000994">
    <property type="entry name" value="Pept_M24"/>
</dbReference>
<feature type="domain" description="Peptidase M24" evidence="1">
    <location>
        <begin position="186"/>
        <end position="387"/>
    </location>
</feature>
<reference evidence="2 3" key="1">
    <citation type="submission" date="2019-06" db="EMBL/GenBank/DDBJ databases">
        <authorList>
            <person name="Li F."/>
        </authorList>
    </citation>
    <scope>NUCLEOTIDE SEQUENCE [LARGE SCALE GENOMIC DNA]</scope>
    <source>
        <strain evidence="2 3">10F1D-1</strain>
    </source>
</reference>
<dbReference type="InterPro" id="IPR029149">
    <property type="entry name" value="Creatin/AminoP/Spt16_N"/>
</dbReference>
<dbReference type="OrthoDB" id="9806388at2"/>
<keyword evidence="2" id="KW-0645">Protease</keyword>
<evidence type="ECO:0000313" key="3">
    <source>
        <dbReference type="Proteomes" id="UP000316252"/>
    </source>
</evidence>
<name>A0A506XX37_9MICO</name>
<protein>
    <submittedName>
        <fullName evidence="2">Aminopeptidase P family protein</fullName>
    </submittedName>
</protein>